<dbReference type="OrthoDB" id="880459at2"/>
<gene>
    <name evidence="2" type="ORF">DN752_20730</name>
</gene>
<organism evidence="2 3">
    <name type="scientific">Echinicola strongylocentroti</name>
    <dbReference type="NCBI Taxonomy" id="1795355"/>
    <lineage>
        <taxon>Bacteria</taxon>
        <taxon>Pseudomonadati</taxon>
        <taxon>Bacteroidota</taxon>
        <taxon>Cytophagia</taxon>
        <taxon>Cytophagales</taxon>
        <taxon>Cyclobacteriaceae</taxon>
        <taxon>Echinicola</taxon>
    </lineage>
</organism>
<evidence type="ECO:0000313" key="2">
    <source>
        <dbReference type="EMBL" id="AWW32370.1"/>
    </source>
</evidence>
<dbReference type="Proteomes" id="UP000248688">
    <property type="component" value="Chromosome"/>
</dbReference>
<dbReference type="KEGG" id="est:DN752_20730"/>
<dbReference type="InterPro" id="IPR025485">
    <property type="entry name" value="DUF4377"/>
</dbReference>
<sequence>MSTPQIFCWPSLAHLAKRWHPSCKFDFTETKRITTINYQKMKINSAFWAVFLISGLSMVTWGCFNELPHKEEAISVKHYPVVENNEAGNASLFLKVQFSHQEGTEEWEEIPINAINGFNYEMGYDYVINIRKKEAYNEATDDYYTTYTYLSEESKEMVSPNITFELPLKSPDFQPATLAFGNVELGYKMLGEIPIECSTLCDDLEISLETESEVFGIFRHDENNTIKLIQLK</sequence>
<dbReference type="EMBL" id="CP030041">
    <property type="protein sequence ID" value="AWW32370.1"/>
    <property type="molecule type" value="Genomic_DNA"/>
</dbReference>
<name>A0A2Z4INP0_9BACT</name>
<protein>
    <recommendedName>
        <fullName evidence="1">DUF4377 domain-containing protein</fullName>
    </recommendedName>
</protein>
<keyword evidence="3" id="KW-1185">Reference proteome</keyword>
<accession>A0A2Z4INP0</accession>
<evidence type="ECO:0000313" key="3">
    <source>
        <dbReference type="Proteomes" id="UP000248688"/>
    </source>
</evidence>
<feature type="domain" description="DUF4377" evidence="1">
    <location>
        <begin position="83"/>
        <end position="154"/>
    </location>
</feature>
<dbReference type="AlphaFoldDB" id="A0A2Z4INP0"/>
<reference evidence="2 3" key="1">
    <citation type="submission" date="2018-06" db="EMBL/GenBank/DDBJ databases">
        <title>Echinicola strongylocentroti sp. nov., isolated from a sea urchin Strongylocentrotus intermedius.</title>
        <authorList>
            <person name="Bae S.S."/>
        </authorList>
    </citation>
    <scope>NUCLEOTIDE SEQUENCE [LARGE SCALE GENOMIC DNA]</scope>
    <source>
        <strain evidence="2 3">MEBiC08714</strain>
    </source>
</reference>
<evidence type="ECO:0000259" key="1">
    <source>
        <dbReference type="Pfam" id="PF14302"/>
    </source>
</evidence>
<proteinExistence type="predicted"/>
<dbReference type="Pfam" id="PF14302">
    <property type="entry name" value="DUF4377"/>
    <property type="match status" value="1"/>
</dbReference>